<feature type="region of interest" description="Disordered" evidence="1">
    <location>
        <begin position="263"/>
        <end position="284"/>
    </location>
</feature>
<protein>
    <submittedName>
        <fullName evidence="2">Phage late control D family protein</fullName>
    </submittedName>
    <submittedName>
        <fullName evidence="3">Phage tail protein</fullName>
    </submittedName>
</protein>
<reference evidence="3 4" key="1">
    <citation type="submission" date="2018-06" db="EMBL/GenBank/DDBJ databases">
        <authorList>
            <person name="Teymurazov M."/>
            <person name="Kislichkina A."/>
            <person name="Abaymova A."/>
            <person name="Mukhina T."/>
            <person name="Mayskaya N."/>
            <person name="Svetoch E."/>
            <person name="Bogun A."/>
        </authorList>
    </citation>
    <scope>NUCLEOTIDE SEQUENCE [LARGE SCALE GENOMIC DNA]</scope>
    <source>
        <strain evidence="3 4">SCPM-O-B-8406</strain>
    </source>
</reference>
<dbReference type="PANTHER" id="PTHR35862">
    <property type="entry name" value="FELS-2 PROPHAGE PROTEIN"/>
    <property type="match status" value="1"/>
</dbReference>
<reference evidence="2" key="3">
    <citation type="submission" date="2022-05" db="EMBL/GenBank/DDBJ databases">
        <authorList>
            <person name="Chen Y."/>
            <person name="Zhu J."/>
            <person name="Zhu K."/>
        </authorList>
    </citation>
    <scope>NUCLEOTIDE SEQUENCE</scope>
    <source>
        <strain evidence="2">AV25</strain>
    </source>
</reference>
<dbReference type="RefSeq" id="WP_110479651.1">
    <property type="nucleotide sequence ID" value="NZ_CP081939.1"/>
</dbReference>
<dbReference type="Proteomes" id="UP001347884">
    <property type="component" value="Unassembled WGS sequence"/>
</dbReference>
<dbReference type="AlphaFoldDB" id="A0AAE5TLW6"/>
<organism evidence="3 4">
    <name type="scientific">Avibacterium paragallinarum</name>
    <name type="common">Haemophilus gallinarum</name>
    <dbReference type="NCBI Taxonomy" id="728"/>
    <lineage>
        <taxon>Bacteria</taxon>
        <taxon>Pseudomonadati</taxon>
        <taxon>Pseudomonadota</taxon>
        <taxon>Gammaproteobacteria</taxon>
        <taxon>Pasteurellales</taxon>
        <taxon>Pasteurellaceae</taxon>
        <taxon>Avibacterium</taxon>
    </lineage>
</organism>
<evidence type="ECO:0000313" key="2">
    <source>
        <dbReference type="EMBL" id="MEE6042459.1"/>
    </source>
</evidence>
<comment type="caution">
    <text evidence="3">The sequence shown here is derived from an EMBL/GenBank/DDBJ whole genome shotgun (WGS) entry which is preliminary data.</text>
</comment>
<name>A0AAE5TLW6_AVIPA</name>
<evidence type="ECO:0000313" key="5">
    <source>
        <dbReference type="Proteomes" id="UP001347884"/>
    </source>
</evidence>
<dbReference type="Pfam" id="PF05954">
    <property type="entry name" value="Phage_GPD"/>
    <property type="match status" value="1"/>
</dbReference>
<evidence type="ECO:0000313" key="3">
    <source>
        <dbReference type="EMBL" id="PXZ40737.1"/>
    </source>
</evidence>
<accession>A0AAE5TLW6</accession>
<dbReference type="PANTHER" id="PTHR35862:SF3">
    <property type="entry name" value="FELS-2 PROPHAGE PROTEIN"/>
    <property type="match status" value="1"/>
</dbReference>
<evidence type="ECO:0000256" key="1">
    <source>
        <dbReference type="SAM" id="MobiDB-lite"/>
    </source>
</evidence>
<dbReference type="EMBL" id="JAMDKF010000033">
    <property type="protein sequence ID" value="MEE6042459.1"/>
    <property type="molecule type" value="Genomic_DNA"/>
</dbReference>
<evidence type="ECO:0000313" key="4">
    <source>
        <dbReference type="Proteomes" id="UP000247594"/>
    </source>
</evidence>
<proteinExistence type="predicted"/>
<gene>
    <name evidence="3" type="ORF">DM482_00945</name>
    <name evidence="2" type="ORF">M5S13_11350</name>
</gene>
<keyword evidence="5" id="KW-1185">Reference proteome</keyword>
<dbReference type="Proteomes" id="UP000247594">
    <property type="component" value="Unassembled WGS sequence"/>
</dbReference>
<dbReference type="SUPFAM" id="SSF69279">
    <property type="entry name" value="Phage tail proteins"/>
    <property type="match status" value="1"/>
</dbReference>
<reference evidence="2 5" key="2">
    <citation type="journal article" date="2022" name="Front. Microbiol.">
        <title>Commensal bacteria contribute to the growth of multidrug-resistant Avibacterium paragallinarum in chickens.</title>
        <authorList>
            <person name="Zhu J."/>
            <person name="Chen Y."/>
            <person name="Wu Y."/>
            <person name="Wang Y."/>
            <person name="Zhu K."/>
        </authorList>
    </citation>
    <scope>NUCLEOTIDE SEQUENCE [LARGE SCALE GENOMIC DNA]</scope>
    <source>
        <strain evidence="2 5">AV25</strain>
    </source>
</reference>
<dbReference type="InterPro" id="IPR052726">
    <property type="entry name" value="Phage_Baseplate_Hub"/>
</dbReference>
<sequence length="390" mass="43496">MNYNDFYQRMLATNHKTPQFRISVSSTNGEQNITQEVSQRLMQLTLIDNRGFEADELDLQLSDHDGKLMLPSRGAKIEVAIGWKGQQLIPKGSYIVDEIQYSGTPDSLTIRAKSADMRGTLHSKKERSFHNMTFGKLIEQIAQENGLAPLCHQAFKDKAIAHLDQTNESTINLLSRLAEENDAIATVKNGKLLFMPTGQGKTATDKPLPPIHITRQSGDSFNFSLVESENYTAVRAYWHNLDTGKKGEVVFDKNSHLERQTRLTKGNTRKDGTVSGQRQSKRKYNQLVQSEPVETDANQMKTLRHTYKTEAAALNAAKAAFEKIQRGVATFSLNLAQGNPELMPELPVTVQGFKAMIDSSQWIITKVTHGIGGSGFTSSVELEVKVDEEK</sequence>
<dbReference type="EMBL" id="QJPJ01000001">
    <property type="protein sequence ID" value="PXZ40737.1"/>
    <property type="molecule type" value="Genomic_DNA"/>
</dbReference>